<dbReference type="AlphaFoldDB" id="A0A7S1B1I4"/>
<proteinExistence type="predicted"/>
<feature type="region of interest" description="Disordered" evidence="1">
    <location>
        <begin position="57"/>
        <end position="77"/>
    </location>
</feature>
<feature type="compositionally biased region" description="Acidic residues" evidence="1">
    <location>
        <begin position="142"/>
        <end position="164"/>
    </location>
</feature>
<sequence length="199" mass="21858">MPQRTKMPALSVTGDECTRELALVQEPSGASAADFEERRRCEILDLIDQAWERARAEDGDDFVDSDSESKVDVDDSIQGETTKQGLAVSEVAMRTEVSAKGGGLHCLVNESWEVAQPSQKRAKVCAEHEQTATVELVRQEDCPSEDDGEVSPEPQSEPDCDAELPSELREELTWWHDNGWGVPVFSTSCDSSDGVRCPS</sequence>
<reference evidence="2" key="1">
    <citation type="submission" date="2021-01" db="EMBL/GenBank/DDBJ databases">
        <authorList>
            <person name="Corre E."/>
            <person name="Pelletier E."/>
            <person name="Niang G."/>
            <person name="Scheremetjew M."/>
            <person name="Finn R."/>
            <person name="Kale V."/>
            <person name="Holt S."/>
            <person name="Cochrane G."/>
            <person name="Meng A."/>
            <person name="Brown T."/>
            <person name="Cohen L."/>
        </authorList>
    </citation>
    <scope>NUCLEOTIDE SEQUENCE</scope>
</reference>
<protein>
    <submittedName>
        <fullName evidence="2">Uncharacterized protein</fullName>
    </submittedName>
</protein>
<name>A0A7S1B1I4_NOCSC</name>
<organism evidence="2">
    <name type="scientific">Noctiluca scintillans</name>
    <name type="common">Sea sparkle</name>
    <name type="synonym">Red tide dinoflagellate</name>
    <dbReference type="NCBI Taxonomy" id="2966"/>
    <lineage>
        <taxon>Eukaryota</taxon>
        <taxon>Sar</taxon>
        <taxon>Alveolata</taxon>
        <taxon>Dinophyceae</taxon>
        <taxon>Noctilucales</taxon>
        <taxon>Noctilucaceae</taxon>
        <taxon>Noctiluca</taxon>
    </lineage>
</organism>
<gene>
    <name evidence="2" type="ORF">NSCI0253_LOCUS46316</name>
</gene>
<feature type="region of interest" description="Disordered" evidence="1">
    <location>
        <begin position="136"/>
        <end position="165"/>
    </location>
</feature>
<dbReference type="EMBL" id="HBFQ01065252">
    <property type="protein sequence ID" value="CAD8871959.1"/>
    <property type="molecule type" value="Transcribed_RNA"/>
</dbReference>
<evidence type="ECO:0000256" key="1">
    <source>
        <dbReference type="SAM" id="MobiDB-lite"/>
    </source>
</evidence>
<accession>A0A7S1B1I4</accession>
<evidence type="ECO:0000313" key="2">
    <source>
        <dbReference type="EMBL" id="CAD8871959.1"/>
    </source>
</evidence>